<organism evidence="2 3">
    <name type="scientific">Paramecium sonneborni</name>
    <dbReference type="NCBI Taxonomy" id="65129"/>
    <lineage>
        <taxon>Eukaryota</taxon>
        <taxon>Sar</taxon>
        <taxon>Alveolata</taxon>
        <taxon>Ciliophora</taxon>
        <taxon>Intramacronucleata</taxon>
        <taxon>Oligohymenophorea</taxon>
        <taxon>Peniculida</taxon>
        <taxon>Parameciidae</taxon>
        <taxon>Paramecium</taxon>
    </lineage>
</organism>
<sequence>MKSSHQNKNQQTNSPVQFIYGKKLVKNTYHYALKQLGQPISQISWQSLTSFKKESNYLIRYFETTYSYLFYNQKISKSQNGIRVHIKTSFCQVYIPKINYSRNQQIQDQKWKLQNISNQIFSTQFIRNQQIKDVEIAIKDSKLEQNDVVVQITHLPPFLGEQYSKQKIISTQSFTNFQQIINKDRQIDGDIKLLMSFEKSQKMKSNEIQKMQQIEFQNEQTAQEDQIIQHNQIFNQINNKLSKKNTKKTDSNEKNNSLIRQQQLKIKRKIDLQKRIINKKYLNKSFDLQKKKKSNSSYDEIMSIENDSKSLKIEIQSLHEDFDKKQEVFHLDTNSQKQLNQNSKKNSHSFLRQSQINNKNQIQKKVNGRAVKTANFLSVQNINHQTLIQSMNDNNCNNDKNKNEINTIKFDDIQYQSNEITNNYKTNNTTNKLKIIIKNNNSSLQNNEIKMQLNQTNNYLQEKKIEKEDLQDQIVNEKKKENEDLKEMIFKEAQQQTKKNKNQQMQQEIYKLHFDSMSQIKPSRCSISIIPKLKDAQIQVYVIETNESDRIQYDSDLNRVIIPTMIIVTIKSHLLMNEHLFFQCLYINGKEYFVEYDELKSYNPLELLDYMIYNSILI</sequence>
<accession>A0A8S1PHD2</accession>
<keyword evidence="1" id="KW-0175">Coiled coil</keyword>
<dbReference type="AlphaFoldDB" id="A0A8S1PHD2"/>
<comment type="caution">
    <text evidence="2">The sequence shown here is derived from an EMBL/GenBank/DDBJ whole genome shotgun (WGS) entry which is preliminary data.</text>
</comment>
<dbReference type="EMBL" id="CAJJDN010000078">
    <property type="protein sequence ID" value="CAD8102535.1"/>
    <property type="molecule type" value="Genomic_DNA"/>
</dbReference>
<dbReference type="OrthoDB" id="310152at2759"/>
<name>A0A8S1PHD2_9CILI</name>
<gene>
    <name evidence="2" type="ORF">PSON_ATCC_30995.1.T0780066</name>
</gene>
<protein>
    <submittedName>
        <fullName evidence="2">Uncharacterized protein</fullName>
    </submittedName>
</protein>
<evidence type="ECO:0000313" key="2">
    <source>
        <dbReference type="EMBL" id="CAD8102535.1"/>
    </source>
</evidence>
<keyword evidence="3" id="KW-1185">Reference proteome</keyword>
<evidence type="ECO:0000313" key="3">
    <source>
        <dbReference type="Proteomes" id="UP000692954"/>
    </source>
</evidence>
<dbReference type="Proteomes" id="UP000692954">
    <property type="component" value="Unassembled WGS sequence"/>
</dbReference>
<feature type="coiled-coil region" evidence="1">
    <location>
        <begin position="453"/>
        <end position="495"/>
    </location>
</feature>
<reference evidence="2" key="1">
    <citation type="submission" date="2021-01" db="EMBL/GenBank/DDBJ databases">
        <authorList>
            <consortium name="Genoscope - CEA"/>
            <person name="William W."/>
        </authorList>
    </citation>
    <scope>NUCLEOTIDE SEQUENCE</scope>
</reference>
<proteinExistence type="predicted"/>
<evidence type="ECO:0000256" key="1">
    <source>
        <dbReference type="SAM" id="Coils"/>
    </source>
</evidence>